<dbReference type="InterPro" id="IPR036908">
    <property type="entry name" value="RlpA-like_sf"/>
</dbReference>
<reference evidence="4" key="2">
    <citation type="submission" date="2015-01" db="EMBL/GenBank/DDBJ databases">
        <title>Evolutionary Origins and Diversification of the Mycorrhizal Mutualists.</title>
        <authorList>
            <consortium name="DOE Joint Genome Institute"/>
            <consortium name="Mycorrhizal Genomics Consortium"/>
            <person name="Kohler A."/>
            <person name="Kuo A."/>
            <person name="Nagy L.G."/>
            <person name="Floudas D."/>
            <person name="Copeland A."/>
            <person name="Barry K.W."/>
            <person name="Cichocki N."/>
            <person name="Veneault-Fourrey C."/>
            <person name="LaButti K."/>
            <person name="Lindquist E.A."/>
            <person name="Lipzen A."/>
            <person name="Lundell T."/>
            <person name="Morin E."/>
            <person name="Murat C."/>
            <person name="Riley R."/>
            <person name="Ohm R."/>
            <person name="Sun H."/>
            <person name="Tunlid A."/>
            <person name="Henrissat B."/>
            <person name="Grigoriev I.V."/>
            <person name="Hibbett D.S."/>
            <person name="Martin F."/>
        </authorList>
    </citation>
    <scope>NUCLEOTIDE SEQUENCE [LARGE SCALE GENOMIC DNA]</scope>
    <source>
        <strain evidence="4">LaAM-08-1</strain>
    </source>
</reference>
<dbReference type="OrthoDB" id="623670at2759"/>
<dbReference type="PANTHER" id="PTHR31836">
    <property type="match status" value="1"/>
</dbReference>
<protein>
    <recommendedName>
        <fullName evidence="5">RlpA-like protein double-psi beta-barrel domain-containing protein</fullName>
    </recommendedName>
</protein>
<gene>
    <name evidence="3" type="ORF">K443DRAFT_374652</name>
</gene>
<keyword evidence="1 2" id="KW-0732">Signal</keyword>
<dbReference type="CDD" id="cd22191">
    <property type="entry name" value="DPBB_RlpA_EXP_N-like"/>
    <property type="match status" value="1"/>
</dbReference>
<accession>A0A0C9Y4R4</accession>
<evidence type="ECO:0000313" key="3">
    <source>
        <dbReference type="EMBL" id="KIK05127.1"/>
    </source>
</evidence>
<evidence type="ECO:0000256" key="1">
    <source>
        <dbReference type="ARBA" id="ARBA00022729"/>
    </source>
</evidence>
<dbReference type="PANTHER" id="PTHR31836:SF28">
    <property type="entry name" value="SRCR DOMAIN-CONTAINING PROTEIN-RELATED"/>
    <property type="match status" value="1"/>
</dbReference>
<feature type="chain" id="PRO_5002206102" description="RlpA-like protein double-psi beta-barrel domain-containing protein" evidence="2">
    <location>
        <begin position="21"/>
        <end position="114"/>
    </location>
</feature>
<dbReference type="Gene3D" id="2.40.40.10">
    <property type="entry name" value="RlpA-like domain"/>
    <property type="match status" value="1"/>
</dbReference>
<proteinExistence type="predicted"/>
<organism evidence="3 4">
    <name type="scientific">Laccaria amethystina LaAM-08-1</name>
    <dbReference type="NCBI Taxonomy" id="1095629"/>
    <lineage>
        <taxon>Eukaryota</taxon>
        <taxon>Fungi</taxon>
        <taxon>Dikarya</taxon>
        <taxon>Basidiomycota</taxon>
        <taxon>Agaricomycotina</taxon>
        <taxon>Agaricomycetes</taxon>
        <taxon>Agaricomycetidae</taxon>
        <taxon>Agaricales</taxon>
        <taxon>Agaricineae</taxon>
        <taxon>Hydnangiaceae</taxon>
        <taxon>Laccaria</taxon>
    </lineage>
</organism>
<dbReference type="HOGENOM" id="CLU_047639_6_1_1"/>
<keyword evidence="4" id="KW-1185">Reference proteome</keyword>
<dbReference type="STRING" id="1095629.A0A0C9Y4R4"/>
<reference evidence="3 4" key="1">
    <citation type="submission" date="2014-04" db="EMBL/GenBank/DDBJ databases">
        <authorList>
            <consortium name="DOE Joint Genome Institute"/>
            <person name="Kuo A."/>
            <person name="Kohler A."/>
            <person name="Nagy L.G."/>
            <person name="Floudas D."/>
            <person name="Copeland A."/>
            <person name="Barry K.W."/>
            <person name="Cichocki N."/>
            <person name="Veneault-Fourrey C."/>
            <person name="LaButti K."/>
            <person name="Lindquist E.A."/>
            <person name="Lipzen A."/>
            <person name="Lundell T."/>
            <person name="Morin E."/>
            <person name="Murat C."/>
            <person name="Sun H."/>
            <person name="Tunlid A."/>
            <person name="Henrissat B."/>
            <person name="Grigoriev I.V."/>
            <person name="Hibbett D.S."/>
            <person name="Martin F."/>
            <person name="Nordberg H.P."/>
            <person name="Cantor M.N."/>
            <person name="Hua S.X."/>
        </authorList>
    </citation>
    <scope>NUCLEOTIDE SEQUENCE [LARGE SCALE GENOMIC DNA]</scope>
    <source>
        <strain evidence="3 4">LaAM-08-1</strain>
    </source>
</reference>
<evidence type="ECO:0000256" key="2">
    <source>
        <dbReference type="SAM" id="SignalP"/>
    </source>
</evidence>
<evidence type="ECO:0000313" key="4">
    <source>
        <dbReference type="Proteomes" id="UP000054477"/>
    </source>
</evidence>
<dbReference type="Proteomes" id="UP000054477">
    <property type="component" value="Unassembled WGS sequence"/>
</dbReference>
<dbReference type="EMBL" id="KN838563">
    <property type="protein sequence ID" value="KIK05127.1"/>
    <property type="molecule type" value="Genomic_DNA"/>
</dbReference>
<sequence>MQFAIVTSVLLALCVKGATAFSGPATYFTPNGIVGSCGTAIQNSDFSVALDIAQFGIGAPCGRSVQVSYGGQSATVTVADKCPTCTGGIGLTPAAFEYFATLESGSFEATWEYL</sequence>
<evidence type="ECO:0008006" key="5">
    <source>
        <dbReference type="Google" id="ProtNLM"/>
    </source>
</evidence>
<name>A0A0C9Y4R4_9AGAR</name>
<dbReference type="InterPro" id="IPR051477">
    <property type="entry name" value="Expansin_CellWall"/>
</dbReference>
<dbReference type="AlphaFoldDB" id="A0A0C9Y4R4"/>
<feature type="signal peptide" evidence="2">
    <location>
        <begin position="1"/>
        <end position="20"/>
    </location>
</feature>
<dbReference type="SUPFAM" id="SSF50685">
    <property type="entry name" value="Barwin-like endoglucanases"/>
    <property type="match status" value="1"/>
</dbReference>